<organism evidence="12 13">
    <name type="scientific">Clostridium baratii str. Sullivan</name>
    <dbReference type="NCBI Taxonomy" id="1415775"/>
    <lineage>
        <taxon>Bacteria</taxon>
        <taxon>Bacillati</taxon>
        <taxon>Bacillota</taxon>
        <taxon>Clostridia</taxon>
        <taxon>Eubacteriales</taxon>
        <taxon>Clostridiaceae</taxon>
        <taxon>Clostridium</taxon>
    </lineage>
</organism>
<evidence type="ECO:0000256" key="3">
    <source>
        <dbReference type="ARBA" id="ARBA00023012"/>
    </source>
</evidence>
<protein>
    <recommendedName>
        <fullName evidence="1">Stage 0 sporulation protein A homolog</fullName>
    </recommendedName>
</protein>
<evidence type="ECO:0000256" key="5">
    <source>
        <dbReference type="ARBA" id="ARBA00023125"/>
    </source>
</evidence>
<dbReference type="GO" id="GO:0000976">
    <property type="term" value="F:transcription cis-regulatory region binding"/>
    <property type="evidence" value="ECO:0007669"/>
    <property type="project" value="TreeGrafter"/>
</dbReference>
<dbReference type="Pfam" id="PF00486">
    <property type="entry name" value="Trans_reg_C"/>
    <property type="match status" value="1"/>
</dbReference>
<dbReference type="SMART" id="SM00448">
    <property type="entry name" value="REC"/>
    <property type="match status" value="1"/>
</dbReference>
<dbReference type="Gene3D" id="6.10.250.690">
    <property type="match status" value="1"/>
</dbReference>
<proteinExistence type="predicted"/>
<keyword evidence="6" id="KW-0804">Transcription</keyword>
<evidence type="ECO:0000256" key="2">
    <source>
        <dbReference type="ARBA" id="ARBA00022553"/>
    </source>
</evidence>
<dbReference type="InterPro" id="IPR039420">
    <property type="entry name" value="WalR-like"/>
</dbReference>
<dbReference type="GO" id="GO:0000156">
    <property type="term" value="F:phosphorelay response regulator activity"/>
    <property type="evidence" value="ECO:0007669"/>
    <property type="project" value="TreeGrafter"/>
</dbReference>
<dbReference type="EMBL" id="CP006905">
    <property type="protein sequence ID" value="AIY85120.1"/>
    <property type="molecule type" value="Genomic_DNA"/>
</dbReference>
<keyword evidence="5 9" id="KW-0238">DNA-binding</keyword>
<comment type="function">
    <text evidence="7">May play the central regulatory role in sporulation. It may be an element of the effector pathway responsible for the activation of sporulation genes in response to nutritional stress. Spo0A may act in concert with spo0H (a sigma factor) to control the expression of some genes that are critical to the sporulation process.</text>
</comment>
<evidence type="ECO:0000313" key="13">
    <source>
        <dbReference type="Proteomes" id="UP000030635"/>
    </source>
</evidence>
<accession>A0A0A7G249</accession>
<dbReference type="SUPFAM" id="SSF52172">
    <property type="entry name" value="CheY-like"/>
    <property type="match status" value="1"/>
</dbReference>
<dbReference type="PROSITE" id="PS50110">
    <property type="entry name" value="RESPONSE_REGULATORY"/>
    <property type="match status" value="1"/>
</dbReference>
<keyword evidence="3" id="KW-0902">Two-component regulatory system</keyword>
<dbReference type="InterPro" id="IPR001867">
    <property type="entry name" value="OmpR/PhoB-type_DNA-bd"/>
</dbReference>
<dbReference type="InterPro" id="IPR016032">
    <property type="entry name" value="Sig_transdc_resp-reg_C-effctor"/>
</dbReference>
<dbReference type="SMART" id="SM00862">
    <property type="entry name" value="Trans_reg_C"/>
    <property type="match status" value="1"/>
</dbReference>
<dbReference type="FunFam" id="1.10.10.10:FF:000018">
    <property type="entry name" value="DNA-binding response regulator ResD"/>
    <property type="match status" value="1"/>
</dbReference>
<dbReference type="STRING" id="1561.NPD11_2021"/>
<dbReference type="OrthoDB" id="9790442at2"/>
<evidence type="ECO:0000259" key="10">
    <source>
        <dbReference type="PROSITE" id="PS50110"/>
    </source>
</evidence>
<dbReference type="Gene3D" id="3.40.50.2300">
    <property type="match status" value="1"/>
</dbReference>
<keyword evidence="13" id="KW-1185">Reference proteome</keyword>
<dbReference type="CDD" id="cd00383">
    <property type="entry name" value="trans_reg_C"/>
    <property type="match status" value="1"/>
</dbReference>
<gene>
    <name evidence="12" type="ORF">U729_968</name>
</gene>
<dbReference type="HOGENOM" id="CLU_000445_30_4_9"/>
<dbReference type="GO" id="GO:0006355">
    <property type="term" value="P:regulation of DNA-templated transcription"/>
    <property type="evidence" value="ECO:0007669"/>
    <property type="project" value="InterPro"/>
</dbReference>
<dbReference type="GO" id="GO:0005829">
    <property type="term" value="C:cytosol"/>
    <property type="evidence" value="ECO:0007669"/>
    <property type="project" value="TreeGrafter"/>
</dbReference>
<name>A0A0A7G249_9CLOT</name>
<feature type="modified residue" description="4-aspartylphosphate" evidence="8">
    <location>
        <position position="53"/>
    </location>
</feature>
<dbReference type="PROSITE" id="PS51755">
    <property type="entry name" value="OMPR_PHOB"/>
    <property type="match status" value="1"/>
</dbReference>
<feature type="domain" description="OmpR/PhoB-type" evidence="11">
    <location>
        <begin position="132"/>
        <end position="231"/>
    </location>
</feature>
<sequence length="232" mass="26839">MNYKILIIEDDKEISNMVAMYLKNEGYDIIQAFNGQDGIDKALEINPELILLDLMLPVVDGMECLRKIREKSIVPILIMSAKNSDLDKVLGLGLGADDYIEKPFSIIELSARIKAILRRNNDYIKKENHNDERKKIIGDLVIDFNSISVTKGGRDVSLTNKEFEILKLFVTRPNRVFTKAQIYNLVWNEEYYGDDNAINVHMRRLREKIEDIPSKPQIIKTLWGIGYKYEEN</sequence>
<dbReference type="Gene3D" id="1.10.10.10">
    <property type="entry name" value="Winged helix-like DNA-binding domain superfamily/Winged helix DNA-binding domain"/>
    <property type="match status" value="1"/>
</dbReference>
<dbReference type="SUPFAM" id="SSF46894">
    <property type="entry name" value="C-terminal effector domain of the bipartite response regulators"/>
    <property type="match status" value="1"/>
</dbReference>
<dbReference type="InterPro" id="IPR036388">
    <property type="entry name" value="WH-like_DNA-bd_sf"/>
</dbReference>
<dbReference type="KEGG" id="cbv:U729_968"/>
<dbReference type="FunFam" id="3.40.50.2300:FF:000001">
    <property type="entry name" value="DNA-binding response regulator PhoB"/>
    <property type="match status" value="1"/>
</dbReference>
<evidence type="ECO:0000313" key="12">
    <source>
        <dbReference type="EMBL" id="AIY85120.1"/>
    </source>
</evidence>
<dbReference type="InterPro" id="IPR011006">
    <property type="entry name" value="CheY-like_superfamily"/>
</dbReference>
<keyword evidence="2 8" id="KW-0597">Phosphoprotein</keyword>
<dbReference type="Pfam" id="PF00072">
    <property type="entry name" value="Response_reg"/>
    <property type="match status" value="1"/>
</dbReference>
<evidence type="ECO:0000256" key="9">
    <source>
        <dbReference type="PROSITE-ProRule" id="PRU01091"/>
    </source>
</evidence>
<dbReference type="PANTHER" id="PTHR48111">
    <property type="entry name" value="REGULATOR OF RPOS"/>
    <property type="match status" value="1"/>
</dbReference>
<reference evidence="12 13" key="1">
    <citation type="journal article" date="2015" name="Infect. Genet. Evol.">
        <title>Genomic sequences of six botulinum neurotoxin-producing strains representing three clostridial species illustrate the mobility and diversity of botulinum neurotoxin genes.</title>
        <authorList>
            <person name="Smith T.J."/>
            <person name="Hill K.K."/>
            <person name="Xie G."/>
            <person name="Foley B.T."/>
            <person name="Williamson C.H."/>
            <person name="Foster J.T."/>
            <person name="Johnson S.L."/>
            <person name="Chertkov O."/>
            <person name="Teshima H."/>
            <person name="Gibbons H.S."/>
            <person name="Johnsky L.A."/>
            <person name="Karavis M.A."/>
            <person name="Smith L.A."/>
        </authorList>
    </citation>
    <scope>NUCLEOTIDE SEQUENCE [LARGE SCALE GENOMIC DNA]</scope>
    <source>
        <strain evidence="12">Sullivan</strain>
    </source>
</reference>
<evidence type="ECO:0000256" key="6">
    <source>
        <dbReference type="ARBA" id="ARBA00023163"/>
    </source>
</evidence>
<dbReference type="GO" id="GO:0032993">
    <property type="term" value="C:protein-DNA complex"/>
    <property type="evidence" value="ECO:0007669"/>
    <property type="project" value="TreeGrafter"/>
</dbReference>
<evidence type="ECO:0000256" key="1">
    <source>
        <dbReference type="ARBA" id="ARBA00018672"/>
    </source>
</evidence>
<evidence type="ECO:0000256" key="4">
    <source>
        <dbReference type="ARBA" id="ARBA00023015"/>
    </source>
</evidence>
<dbReference type="eggNOG" id="COG0745">
    <property type="taxonomic scope" value="Bacteria"/>
</dbReference>
<evidence type="ECO:0000256" key="8">
    <source>
        <dbReference type="PROSITE-ProRule" id="PRU00169"/>
    </source>
</evidence>
<dbReference type="PANTHER" id="PTHR48111:SF26">
    <property type="entry name" value="STAGE 0 SPORULATION PROTEIN A HOMOLOG"/>
    <property type="match status" value="1"/>
</dbReference>
<dbReference type="Proteomes" id="UP000030635">
    <property type="component" value="Chromosome"/>
</dbReference>
<feature type="DNA-binding region" description="OmpR/PhoB-type" evidence="9">
    <location>
        <begin position="132"/>
        <end position="231"/>
    </location>
</feature>
<evidence type="ECO:0000259" key="11">
    <source>
        <dbReference type="PROSITE" id="PS51755"/>
    </source>
</evidence>
<feature type="domain" description="Response regulatory" evidence="10">
    <location>
        <begin position="4"/>
        <end position="117"/>
    </location>
</feature>
<keyword evidence="4" id="KW-0805">Transcription regulation</keyword>
<evidence type="ECO:0000256" key="7">
    <source>
        <dbReference type="ARBA" id="ARBA00024867"/>
    </source>
</evidence>
<dbReference type="AlphaFoldDB" id="A0A0A7G249"/>
<dbReference type="InterPro" id="IPR001789">
    <property type="entry name" value="Sig_transdc_resp-reg_receiver"/>
</dbReference>